<evidence type="ECO:0000256" key="1">
    <source>
        <dbReference type="ARBA" id="ARBA00001936"/>
    </source>
</evidence>
<evidence type="ECO:0000256" key="3">
    <source>
        <dbReference type="ARBA" id="ARBA00004479"/>
    </source>
</evidence>
<dbReference type="STRING" id="1121097.GCA_000428125_00790"/>
<comment type="cofactor">
    <cofactor evidence="2">
        <name>Co(2+)</name>
        <dbReference type="ChEBI" id="CHEBI:48828"/>
    </cofactor>
</comment>
<comment type="subcellular location">
    <subcellularLocation>
        <location evidence="3">Membrane</location>
        <topology evidence="3">Single-pass type I membrane protein</topology>
    </subcellularLocation>
</comment>
<dbReference type="InterPro" id="IPR040230">
    <property type="entry name" value="TIKI1/2-like"/>
</dbReference>
<dbReference type="InterPro" id="IPR002816">
    <property type="entry name" value="TraB/PrgY/GumN_fam"/>
</dbReference>
<keyword evidence="5" id="KW-0812">Transmembrane</keyword>
<proteinExistence type="predicted"/>
<comment type="cofactor">
    <cofactor evidence="1">
        <name>Mn(2+)</name>
        <dbReference type="ChEBI" id="CHEBI:29035"/>
    </cofactor>
</comment>
<keyword evidence="7 13" id="KW-0732">Signal</keyword>
<keyword evidence="10" id="KW-0482">Metalloprotease</keyword>
<evidence type="ECO:0000256" key="7">
    <source>
        <dbReference type="ARBA" id="ARBA00022729"/>
    </source>
</evidence>
<evidence type="ECO:0000256" key="12">
    <source>
        <dbReference type="ARBA" id="ARBA00023180"/>
    </source>
</evidence>
<dbReference type="GO" id="GO:0006508">
    <property type="term" value="P:proteolysis"/>
    <property type="evidence" value="ECO:0007669"/>
    <property type="project" value="UniProtKB-KW"/>
</dbReference>
<evidence type="ECO:0000313" key="15">
    <source>
        <dbReference type="Proteomes" id="UP000027601"/>
    </source>
</evidence>
<keyword evidence="15" id="KW-1185">Reference proteome</keyword>
<dbReference type="eggNOG" id="COG3735">
    <property type="taxonomic scope" value="Bacteria"/>
</dbReference>
<evidence type="ECO:0000256" key="13">
    <source>
        <dbReference type="SAM" id="SignalP"/>
    </source>
</evidence>
<dbReference type="CDD" id="cd14789">
    <property type="entry name" value="Tiki"/>
    <property type="match status" value="1"/>
</dbReference>
<keyword evidence="6" id="KW-0479">Metal-binding</keyword>
<keyword evidence="11" id="KW-0472">Membrane</keyword>
<evidence type="ECO:0000256" key="8">
    <source>
        <dbReference type="ARBA" id="ARBA00022801"/>
    </source>
</evidence>
<dbReference type="Pfam" id="PF01963">
    <property type="entry name" value="TraB_PrgY_gumN"/>
    <property type="match status" value="1"/>
</dbReference>
<evidence type="ECO:0000256" key="6">
    <source>
        <dbReference type="ARBA" id="ARBA00022723"/>
    </source>
</evidence>
<keyword evidence="4" id="KW-0645">Protease</keyword>
<dbReference type="RefSeq" id="WP_024996261.1">
    <property type="nucleotide sequence ID" value="NZ_ATZI01000001.1"/>
</dbReference>
<feature type="signal peptide" evidence="13">
    <location>
        <begin position="1"/>
        <end position="19"/>
    </location>
</feature>
<evidence type="ECO:0000256" key="5">
    <source>
        <dbReference type="ARBA" id="ARBA00022692"/>
    </source>
</evidence>
<dbReference type="GO" id="GO:0004222">
    <property type="term" value="F:metalloendopeptidase activity"/>
    <property type="evidence" value="ECO:0007669"/>
    <property type="project" value="TreeGrafter"/>
</dbReference>
<sequence length="294" mass="33116">MKLKLFLFFLACFSLNTNAQLLWKITGKGLKAPSYLMGTHHLAPLSIIDSIKGMQTALNSTTQVIGELNMSDIHKPANIQLLQQKMMIECDTTLQTLFSPSDYDMVNKFTKEYLNFELSQVPKLKPAFISNNAVVVIYVKHVDNFNPQEQLDSYFQKQGTEKGKKIEALETLDFQLNILYNSSSLQRQAQLLVCGLSDIPQAINDLKRLTEAYIAQDLNLMLKISEERRGNSCDPSPQEMESMMTARNKTWAKKLPALIETAPSFIAVGALHLPGEEGLINLLRAQGYQIEAVW</sequence>
<reference evidence="14 15" key="1">
    <citation type="journal article" date="2015" name="Microbes Environ.">
        <title>Distribution and evolution of nitrogen fixation genes in the phylum bacteroidetes.</title>
        <authorList>
            <person name="Inoue J."/>
            <person name="Oshima K."/>
            <person name="Suda W."/>
            <person name="Sakamoto M."/>
            <person name="Iino T."/>
            <person name="Noda S."/>
            <person name="Hongoh Y."/>
            <person name="Hattori M."/>
            <person name="Ohkuma M."/>
        </authorList>
    </citation>
    <scope>NUCLEOTIDE SEQUENCE [LARGE SCALE GENOMIC DNA]</scope>
    <source>
        <strain evidence="14 15">JCM 15093</strain>
    </source>
</reference>
<dbReference type="OrthoDB" id="9798714at2"/>
<dbReference type="PANTHER" id="PTHR31120:SF6">
    <property type="entry name" value="METALLOPROTEASE TIKI HOMOLOG"/>
    <property type="match status" value="1"/>
</dbReference>
<dbReference type="AlphaFoldDB" id="A0A069D0A2"/>
<protein>
    <recommendedName>
        <fullName evidence="16">Lipoprotein</fullName>
    </recommendedName>
</protein>
<keyword evidence="12" id="KW-0325">Glycoprotein</keyword>
<keyword evidence="8" id="KW-0378">Hydrolase</keyword>
<evidence type="ECO:0008006" key="16">
    <source>
        <dbReference type="Google" id="ProtNLM"/>
    </source>
</evidence>
<keyword evidence="9" id="KW-1133">Transmembrane helix</keyword>
<gene>
    <name evidence="14" type="ORF">JCM15093_1475</name>
</gene>
<evidence type="ECO:0000256" key="10">
    <source>
        <dbReference type="ARBA" id="ARBA00023049"/>
    </source>
</evidence>
<accession>A0A069D0A2</accession>
<dbReference type="GO" id="GO:0046872">
    <property type="term" value="F:metal ion binding"/>
    <property type="evidence" value="ECO:0007669"/>
    <property type="project" value="UniProtKB-KW"/>
</dbReference>
<evidence type="ECO:0000313" key="14">
    <source>
        <dbReference type="EMBL" id="GAK36318.1"/>
    </source>
</evidence>
<dbReference type="GO" id="GO:0030178">
    <property type="term" value="P:negative regulation of Wnt signaling pathway"/>
    <property type="evidence" value="ECO:0007669"/>
    <property type="project" value="InterPro"/>
</dbReference>
<organism evidence="14 15">
    <name type="scientific">Bacteroides graminisolvens DSM 19988 = JCM 15093</name>
    <dbReference type="NCBI Taxonomy" id="1121097"/>
    <lineage>
        <taxon>Bacteria</taxon>
        <taxon>Pseudomonadati</taxon>
        <taxon>Bacteroidota</taxon>
        <taxon>Bacteroidia</taxon>
        <taxon>Bacteroidales</taxon>
        <taxon>Bacteroidaceae</taxon>
        <taxon>Bacteroides</taxon>
    </lineage>
</organism>
<evidence type="ECO:0000256" key="9">
    <source>
        <dbReference type="ARBA" id="ARBA00022989"/>
    </source>
</evidence>
<name>A0A069D0A2_9BACE</name>
<comment type="caution">
    <text evidence="14">The sequence shown here is derived from an EMBL/GenBank/DDBJ whole genome shotgun (WGS) entry which is preliminary data.</text>
</comment>
<evidence type="ECO:0000256" key="4">
    <source>
        <dbReference type="ARBA" id="ARBA00022670"/>
    </source>
</evidence>
<feature type="chain" id="PRO_5001662679" description="Lipoprotein" evidence="13">
    <location>
        <begin position="20"/>
        <end position="294"/>
    </location>
</feature>
<dbReference type="PANTHER" id="PTHR31120">
    <property type="entry name" value="METALLOPROTEASE TIKI"/>
    <property type="match status" value="1"/>
</dbReference>
<dbReference type="GO" id="GO:0016020">
    <property type="term" value="C:membrane"/>
    <property type="evidence" value="ECO:0007669"/>
    <property type="project" value="UniProtKB-SubCell"/>
</dbReference>
<dbReference type="EMBL" id="BAJS01000006">
    <property type="protein sequence ID" value="GAK36318.1"/>
    <property type="molecule type" value="Genomic_DNA"/>
</dbReference>
<dbReference type="Proteomes" id="UP000027601">
    <property type="component" value="Unassembled WGS sequence"/>
</dbReference>
<evidence type="ECO:0000256" key="11">
    <source>
        <dbReference type="ARBA" id="ARBA00023136"/>
    </source>
</evidence>
<evidence type="ECO:0000256" key="2">
    <source>
        <dbReference type="ARBA" id="ARBA00001941"/>
    </source>
</evidence>